<accession>A0AB39EVH6</accession>
<name>A0AB39EVH6_9BURK</name>
<proteinExistence type="predicted"/>
<evidence type="ECO:0000259" key="1">
    <source>
        <dbReference type="Pfam" id="PF01814"/>
    </source>
</evidence>
<dbReference type="Pfam" id="PF01814">
    <property type="entry name" value="Hemerythrin"/>
    <property type="match status" value="1"/>
</dbReference>
<protein>
    <submittedName>
        <fullName evidence="2">Hemerythrin domain-containing protein</fullName>
    </submittedName>
</protein>
<dbReference type="Gene3D" id="1.20.120.520">
    <property type="entry name" value="nmb1532 protein domain like"/>
    <property type="match status" value="1"/>
</dbReference>
<dbReference type="InterPro" id="IPR012312">
    <property type="entry name" value="Hemerythrin-like"/>
</dbReference>
<dbReference type="PANTHER" id="PTHR35585">
    <property type="entry name" value="HHE DOMAIN PROTEIN (AFU_ORTHOLOGUE AFUA_4G00730)"/>
    <property type="match status" value="1"/>
</dbReference>
<dbReference type="PANTHER" id="PTHR35585:SF1">
    <property type="entry name" value="HHE DOMAIN PROTEIN (AFU_ORTHOLOGUE AFUA_4G00730)"/>
    <property type="match status" value="1"/>
</dbReference>
<dbReference type="AlphaFoldDB" id="A0AB39EVH6"/>
<sequence length="161" mass="18109">MAMNKSHAPAAQKGVLGMLIDDHREAQQLFKDFKSARDDSRKAEIVRHTCTALTAHTKIEEEHFYPFLRDADPDAFGSLLDEAEVEHASAKDLIAQLGAMNPGDALYDAHFTVLGEYTNHHIAEEEDELFRQVIEKEVDLRTLEKPMEDTKRQALAAKAHA</sequence>
<reference evidence="2" key="1">
    <citation type="submission" date="2024-05" db="EMBL/GenBank/DDBJ databases">
        <authorList>
            <person name="Luo Y.-C."/>
            <person name="Nicholds J."/>
            <person name="Mortimer T."/>
            <person name="Maboni G."/>
        </authorList>
    </citation>
    <scope>NUCLEOTIDE SEQUENCE</scope>
    <source>
        <strain evidence="2">143936</strain>
    </source>
</reference>
<dbReference type="RefSeq" id="WP_368649483.1">
    <property type="nucleotide sequence ID" value="NZ_CP158263.1"/>
</dbReference>
<dbReference type="EMBL" id="CP158263">
    <property type="protein sequence ID" value="XDJ71044.1"/>
    <property type="molecule type" value="Genomic_DNA"/>
</dbReference>
<feature type="domain" description="Hemerythrin-like" evidence="1">
    <location>
        <begin position="18"/>
        <end position="132"/>
    </location>
</feature>
<gene>
    <name evidence="2" type="ORF">ABRZ06_08840</name>
</gene>
<organism evidence="2">
    <name type="scientific">Castellaniella ginsengisoli</name>
    <dbReference type="NCBI Taxonomy" id="546114"/>
    <lineage>
        <taxon>Bacteria</taxon>
        <taxon>Pseudomonadati</taxon>
        <taxon>Pseudomonadota</taxon>
        <taxon>Betaproteobacteria</taxon>
        <taxon>Burkholderiales</taxon>
        <taxon>Alcaligenaceae</taxon>
        <taxon>Castellaniella</taxon>
    </lineage>
</organism>
<evidence type="ECO:0000313" key="2">
    <source>
        <dbReference type="EMBL" id="XDJ71044.1"/>
    </source>
</evidence>